<dbReference type="SUPFAM" id="SSF50156">
    <property type="entry name" value="PDZ domain-like"/>
    <property type="match status" value="1"/>
</dbReference>
<gene>
    <name evidence="8" type="primary">LOC108682145</name>
</gene>
<feature type="compositionally biased region" description="Low complexity" evidence="5">
    <location>
        <begin position="11"/>
        <end position="24"/>
    </location>
</feature>
<dbReference type="Gene3D" id="2.30.29.30">
    <property type="entry name" value="Pleckstrin-homology domain (PH domain)/Phosphotyrosine-binding domain (PTB)"/>
    <property type="match status" value="1"/>
</dbReference>
<dbReference type="Pfam" id="PF00595">
    <property type="entry name" value="PDZ"/>
    <property type="match status" value="1"/>
</dbReference>
<dbReference type="InterPro" id="IPR001478">
    <property type="entry name" value="PDZ"/>
</dbReference>
<dbReference type="GO" id="GO:0005198">
    <property type="term" value="F:structural molecule activity"/>
    <property type="evidence" value="ECO:0007669"/>
    <property type="project" value="InterPro"/>
</dbReference>
<evidence type="ECO:0000313" key="7">
    <source>
        <dbReference type="Proteomes" id="UP000694843"/>
    </source>
</evidence>
<feature type="compositionally biased region" description="Low complexity" evidence="5">
    <location>
        <begin position="213"/>
        <end position="235"/>
    </location>
</feature>
<comment type="subcellular location">
    <subcellularLocation>
        <location evidence="1">Cytoplasm</location>
        <location evidence="1">Cytoskeleton</location>
    </subcellularLocation>
</comment>
<organism evidence="7 8">
    <name type="scientific">Hyalella azteca</name>
    <name type="common">Amphipod</name>
    <dbReference type="NCBI Taxonomy" id="294128"/>
    <lineage>
        <taxon>Eukaryota</taxon>
        <taxon>Metazoa</taxon>
        <taxon>Ecdysozoa</taxon>
        <taxon>Arthropoda</taxon>
        <taxon>Crustacea</taxon>
        <taxon>Multicrustacea</taxon>
        <taxon>Malacostraca</taxon>
        <taxon>Eumalacostraca</taxon>
        <taxon>Peracarida</taxon>
        <taxon>Amphipoda</taxon>
        <taxon>Senticaudata</taxon>
        <taxon>Talitrida</taxon>
        <taxon>Talitroidea</taxon>
        <taxon>Hyalellidae</taxon>
        <taxon>Hyalella</taxon>
    </lineage>
</organism>
<dbReference type="CDD" id="cd06801">
    <property type="entry name" value="PDZ_syntrophin-like"/>
    <property type="match status" value="1"/>
</dbReference>
<dbReference type="PROSITE" id="PS50106">
    <property type="entry name" value="PDZ"/>
    <property type="match status" value="1"/>
</dbReference>
<feature type="domain" description="PDZ" evidence="6">
    <location>
        <begin position="100"/>
        <end position="183"/>
    </location>
</feature>
<evidence type="ECO:0000259" key="6">
    <source>
        <dbReference type="PROSITE" id="PS50106"/>
    </source>
</evidence>
<proteinExistence type="inferred from homology"/>
<feature type="region of interest" description="Disordered" evidence="5">
    <location>
        <begin position="192"/>
        <end position="263"/>
    </location>
</feature>
<keyword evidence="7" id="KW-1185">Reference proteome</keyword>
<dbReference type="SUPFAM" id="SSF50729">
    <property type="entry name" value="PH domain-like"/>
    <property type="match status" value="2"/>
</dbReference>
<evidence type="ECO:0000256" key="4">
    <source>
        <dbReference type="ARBA" id="ARBA00023212"/>
    </source>
</evidence>
<dbReference type="OrthoDB" id="9975356at2759"/>
<evidence type="ECO:0000256" key="2">
    <source>
        <dbReference type="ARBA" id="ARBA00010798"/>
    </source>
</evidence>
<dbReference type="PANTHER" id="PTHR10554">
    <property type="entry name" value="SYNTROPHIN"/>
    <property type="match status" value="1"/>
</dbReference>
<dbReference type="RefSeq" id="XP_047735941.1">
    <property type="nucleotide sequence ID" value="XM_047879985.1"/>
</dbReference>
<dbReference type="Gene3D" id="2.30.42.10">
    <property type="match status" value="1"/>
</dbReference>
<feature type="region of interest" description="Disordered" evidence="5">
    <location>
        <begin position="1"/>
        <end position="65"/>
    </location>
</feature>
<evidence type="ECO:0000256" key="5">
    <source>
        <dbReference type="SAM" id="MobiDB-lite"/>
    </source>
</evidence>
<dbReference type="GO" id="GO:0016010">
    <property type="term" value="C:dystrophin-associated glycoprotein complex"/>
    <property type="evidence" value="ECO:0007669"/>
    <property type="project" value="TreeGrafter"/>
</dbReference>
<evidence type="ECO:0000313" key="8">
    <source>
        <dbReference type="RefSeq" id="XP_047735941.1"/>
    </source>
</evidence>
<dbReference type="Proteomes" id="UP000694843">
    <property type="component" value="Unplaced"/>
</dbReference>
<feature type="compositionally biased region" description="Polar residues" evidence="5">
    <location>
        <begin position="34"/>
        <end position="46"/>
    </location>
</feature>
<dbReference type="InterPro" id="IPR011993">
    <property type="entry name" value="PH-like_dom_sf"/>
</dbReference>
<sequence length="597" mass="66669">MSDELGDFHSRSNSTRSTRTLRSSGLDERHQDSIIPQLQVPTSPSSIKPMHAGLVSVSDGKSRPQQRKLILTSDSLILQRETTVMAGRDPNDGPDGRIRRVRVVRQRNSGLGLSIKGGAEHKLPILISRIFKDQAADLTARLFVGDAILKVNNKTLLRCTHDEAADELRRAGEEVTLTVRHYKAATPFLNKAADSNSDLSNQTQLQPDSGWRSPSNPNSPTSDTTKTASSTTSPSNEPLTNKLSLDSNKASPNTTNLNKVNCSRHNSVTGSSLHSEVTASMSDALCNGGQMEKQWIDVVTVPLMMAYITRYIFGTDKLRPHAFEVRGIGGGSTGVVHCADAAVMSQWIKHITNNIIGLTNLQMKLYNSSFPANEHVLYMGWVCEGVINHNLPWQSWKPKFIALKGTDIYMFDNPPLNTHDWVENASVWAVHQTMFRIIKESEYVDERQHCFLIQTALQESKYLSVETRQDLLRIENAWHRAVYNAVTRLGSKTFAVTQRGRSSGLTLDWAQGFALYDTESREYHWRYKFSQLKGSSDDSKTKLKLHFQNDDKQIETKELECATNLQNLLFCMHAFLTAKVAAVDPSFLKGKPKTPAS</sequence>
<keyword evidence="3" id="KW-0963">Cytoplasm</keyword>
<dbReference type="SMART" id="SM00228">
    <property type="entry name" value="PDZ"/>
    <property type="match status" value="1"/>
</dbReference>
<dbReference type="Pfam" id="PF23012">
    <property type="entry name" value="Syntrophin_4th"/>
    <property type="match status" value="1"/>
</dbReference>
<dbReference type="InterPro" id="IPR036034">
    <property type="entry name" value="PDZ_sf"/>
</dbReference>
<evidence type="ECO:0000256" key="1">
    <source>
        <dbReference type="ARBA" id="ARBA00004245"/>
    </source>
</evidence>
<dbReference type="InterPro" id="IPR055108">
    <property type="entry name" value="Syntrophin_4th"/>
</dbReference>
<dbReference type="AlphaFoldDB" id="A0A979FG95"/>
<comment type="similarity">
    <text evidence="2">Belongs to the syntrophin family.</text>
</comment>
<dbReference type="PANTHER" id="PTHR10554:SF1">
    <property type="entry name" value="FI16515P1"/>
    <property type="match status" value="1"/>
</dbReference>
<name>A0A979FG95_HYAAZ</name>
<feature type="compositionally biased region" description="Polar residues" evidence="5">
    <location>
        <begin position="193"/>
        <end position="207"/>
    </location>
</feature>
<dbReference type="GeneID" id="108682145"/>
<dbReference type="InterPro" id="IPR015482">
    <property type="entry name" value="Syntrophin"/>
</dbReference>
<keyword evidence="4" id="KW-0206">Cytoskeleton</keyword>
<dbReference type="GO" id="GO:0005856">
    <property type="term" value="C:cytoskeleton"/>
    <property type="evidence" value="ECO:0007669"/>
    <property type="project" value="UniProtKB-SubCell"/>
</dbReference>
<feature type="compositionally biased region" description="Basic and acidic residues" evidence="5">
    <location>
        <begin position="1"/>
        <end position="10"/>
    </location>
</feature>
<reference evidence="8" key="1">
    <citation type="submission" date="2025-08" db="UniProtKB">
        <authorList>
            <consortium name="RefSeq"/>
        </authorList>
    </citation>
    <scope>IDENTIFICATION</scope>
    <source>
        <tissue evidence="8">Whole organism</tissue>
    </source>
</reference>
<dbReference type="KEGG" id="hazt:108682145"/>
<dbReference type="OMA" id="YVTRYLW"/>
<evidence type="ECO:0000256" key="3">
    <source>
        <dbReference type="ARBA" id="ARBA00022490"/>
    </source>
</evidence>
<accession>A0A979FG95</accession>
<feature type="compositionally biased region" description="Polar residues" evidence="5">
    <location>
        <begin position="236"/>
        <end position="263"/>
    </location>
</feature>
<protein>
    <submittedName>
        <fullName evidence="8">Gamma-1-syntrophin</fullName>
    </submittedName>
</protein>